<dbReference type="SUPFAM" id="SSF54695">
    <property type="entry name" value="POZ domain"/>
    <property type="match status" value="1"/>
</dbReference>
<dbReference type="Pfam" id="PF00651">
    <property type="entry name" value="BTB"/>
    <property type="match status" value="1"/>
</dbReference>
<evidence type="ECO:0000256" key="1">
    <source>
        <dbReference type="SAM" id="SignalP"/>
    </source>
</evidence>
<proteinExistence type="predicted"/>
<comment type="caution">
    <text evidence="3">The sequence shown here is derived from an EMBL/GenBank/DDBJ whole genome shotgun (WGS) entry which is preliminary data.</text>
</comment>
<dbReference type="AlphaFoldDB" id="A0A8H3CV55"/>
<name>A0A8H3CV55_9AGAM</name>
<protein>
    <recommendedName>
        <fullName evidence="2">BTB domain-containing protein</fullName>
    </recommendedName>
</protein>
<dbReference type="PROSITE" id="PS50097">
    <property type="entry name" value="BTB"/>
    <property type="match status" value="1"/>
</dbReference>
<dbReference type="EMBL" id="CAJMWT010004710">
    <property type="protein sequence ID" value="CAE6494759.1"/>
    <property type="molecule type" value="Genomic_DNA"/>
</dbReference>
<sequence>MWLFKIELWLSVSLLLPHTSLTTQLIMSNANSTNSNILAADGTSGEVVATEPNAIVRQHEEFFFNDALVAIQIEDTLFNVHKYQLLKSETFSDMFKIPKVEDDKTEEGSSPKHPIKIEGVKASDFAALLKVLYAGQFCTHQLPPTAPLVVPALRLANMWGFSDLHSCLLSLAAKVLGDIDKVLLARELGIDSWLAPAHIRLCQRREQLTTGEAGKLGMDSVLLVTRMREKNASKDKGRFSAGYYCPNCSGFSSSTSNSALTQYSNMTCKACQAQGRNFVYYGGGGASMTGTWNSITLKAEVNKWVQDGCMFKD</sequence>
<evidence type="ECO:0000259" key="2">
    <source>
        <dbReference type="PROSITE" id="PS50097"/>
    </source>
</evidence>
<dbReference type="InterPro" id="IPR000210">
    <property type="entry name" value="BTB/POZ_dom"/>
</dbReference>
<evidence type="ECO:0000313" key="3">
    <source>
        <dbReference type="EMBL" id="CAE6494759.1"/>
    </source>
</evidence>
<evidence type="ECO:0000313" key="4">
    <source>
        <dbReference type="Proteomes" id="UP000663843"/>
    </source>
</evidence>
<feature type="chain" id="PRO_5034591872" description="BTB domain-containing protein" evidence="1">
    <location>
        <begin position="23"/>
        <end position="313"/>
    </location>
</feature>
<dbReference type="Proteomes" id="UP000663843">
    <property type="component" value="Unassembled WGS sequence"/>
</dbReference>
<reference evidence="3" key="1">
    <citation type="submission" date="2021-01" db="EMBL/GenBank/DDBJ databases">
        <authorList>
            <person name="Kaushik A."/>
        </authorList>
    </citation>
    <scope>NUCLEOTIDE SEQUENCE</scope>
    <source>
        <strain evidence="3">AG2-2IIIB</strain>
    </source>
</reference>
<keyword evidence="1" id="KW-0732">Signal</keyword>
<dbReference type="InterPro" id="IPR011333">
    <property type="entry name" value="SKP1/BTB/POZ_sf"/>
</dbReference>
<dbReference type="Gene3D" id="3.30.710.10">
    <property type="entry name" value="Potassium Channel Kv1.1, Chain A"/>
    <property type="match status" value="1"/>
</dbReference>
<organism evidence="3 4">
    <name type="scientific">Rhizoctonia solani</name>
    <dbReference type="NCBI Taxonomy" id="456999"/>
    <lineage>
        <taxon>Eukaryota</taxon>
        <taxon>Fungi</taxon>
        <taxon>Dikarya</taxon>
        <taxon>Basidiomycota</taxon>
        <taxon>Agaricomycotina</taxon>
        <taxon>Agaricomycetes</taxon>
        <taxon>Cantharellales</taxon>
        <taxon>Ceratobasidiaceae</taxon>
        <taxon>Rhizoctonia</taxon>
    </lineage>
</organism>
<feature type="domain" description="BTB" evidence="2">
    <location>
        <begin position="65"/>
        <end position="141"/>
    </location>
</feature>
<gene>
    <name evidence="3" type="ORF">RDB_LOCUS133220</name>
</gene>
<accession>A0A8H3CV55</accession>
<feature type="signal peptide" evidence="1">
    <location>
        <begin position="1"/>
        <end position="22"/>
    </location>
</feature>